<dbReference type="RefSeq" id="WP_044050994.1">
    <property type="nucleotide sequence ID" value="NZ_CP003984.1"/>
</dbReference>
<feature type="binding site" evidence="7">
    <location>
        <position position="102"/>
    </location>
    <ligand>
        <name>NADPH</name>
        <dbReference type="ChEBI" id="CHEBI:57783"/>
    </ligand>
</feature>
<dbReference type="GO" id="GO:0051287">
    <property type="term" value="F:NAD binding"/>
    <property type="evidence" value="ECO:0007669"/>
    <property type="project" value="InterPro"/>
</dbReference>
<feature type="domain" description="Glycerol-3-phosphate dehydrogenase NAD-dependent N-terminal" evidence="13">
    <location>
        <begin position="3"/>
        <end position="153"/>
    </location>
</feature>
<feature type="binding site" evidence="7">
    <location>
        <position position="249"/>
    </location>
    <ligand>
        <name>NADPH</name>
        <dbReference type="ChEBI" id="CHEBI:57783"/>
    </ligand>
</feature>
<evidence type="ECO:0000259" key="13">
    <source>
        <dbReference type="Pfam" id="PF01210"/>
    </source>
</evidence>
<evidence type="ECO:0000256" key="7">
    <source>
        <dbReference type="HAMAP-Rule" id="MF_00394"/>
    </source>
</evidence>
<dbReference type="SUPFAM" id="SSF51735">
    <property type="entry name" value="NAD(P)-binding Rossmann-fold domains"/>
    <property type="match status" value="1"/>
</dbReference>
<dbReference type="Gene3D" id="3.40.50.720">
    <property type="entry name" value="NAD(P)-binding Rossmann-like Domain"/>
    <property type="match status" value="1"/>
</dbReference>
<dbReference type="InterPro" id="IPR013328">
    <property type="entry name" value="6PGD_dom2"/>
</dbReference>
<feature type="binding site" evidence="10">
    <location>
        <begin position="7"/>
        <end position="12"/>
    </location>
    <ligand>
        <name>NAD(+)</name>
        <dbReference type="ChEBI" id="CHEBI:57540"/>
    </ligand>
</feature>
<keyword evidence="4 7" id="KW-0443">Lipid metabolism</keyword>
<dbReference type="GO" id="GO:0005829">
    <property type="term" value="C:cytosol"/>
    <property type="evidence" value="ECO:0007669"/>
    <property type="project" value="TreeGrafter"/>
</dbReference>
<feature type="binding site" evidence="7">
    <location>
        <position position="11"/>
    </location>
    <ligand>
        <name>NADPH</name>
        <dbReference type="ChEBI" id="CHEBI:57783"/>
    </ligand>
</feature>
<keyword evidence="7" id="KW-0547">Nucleotide-binding</keyword>
<accession>A0AAN0RLG5</accession>
<feature type="binding site" evidence="7">
    <location>
        <position position="30"/>
    </location>
    <ligand>
        <name>NADPH</name>
        <dbReference type="ChEBI" id="CHEBI:57783"/>
    </ligand>
</feature>
<dbReference type="AlphaFoldDB" id="A0AAN0RLG5"/>
<feature type="binding site" evidence="7">
    <location>
        <position position="238"/>
    </location>
    <ligand>
        <name>sn-glycerol 3-phosphate</name>
        <dbReference type="ChEBI" id="CHEBI:57597"/>
    </ligand>
</feature>
<comment type="caution">
    <text evidence="7">Lacks conserved residue(s) required for the propagation of feature annotation.</text>
</comment>
<keyword evidence="6 7" id="KW-1208">Phospholipid metabolism</keyword>
<feature type="binding site" evidence="7">
    <location>
        <position position="250"/>
    </location>
    <ligand>
        <name>sn-glycerol 3-phosphate</name>
        <dbReference type="ChEBI" id="CHEBI:57597"/>
    </ligand>
</feature>
<comment type="catalytic activity">
    <reaction evidence="7 12">
        <text>sn-glycerol 3-phosphate + NADP(+) = dihydroxyacetone phosphate + NADPH + H(+)</text>
        <dbReference type="Rhea" id="RHEA:11096"/>
        <dbReference type="ChEBI" id="CHEBI:15378"/>
        <dbReference type="ChEBI" id="CHEBI:57597"/>
        <dbReference type="ChEBI" id="CHEBI:57642"/>
        <dbReference type="ChEBI" id="CHEBI:57783"/>
        <dbReference type="ChEBI" id="CHEBI:58349"/>
        <dbReference type="EC" id="1.1.1.94"/>
    </reaction>
</comment>
<feature type="binding site" evidence="7">
    <location>
        <position position="130"/>
    </location>
    <ligand>
        <name>sn-glycerol 3-phosphate</name>
        <dbReference type="ChEBI" id="CHEBI:57597"/>
    </ligand>
</feature>
<dbReference type="NCBIfam" id="NF000940">
    <property type="entry name" value="PRK00094.1-2"/>
    <property type="match status" value="1"/>
</dbReference>
<keyword evidence="7" id="KW-0521">NADP</keyword>
<comment type="subcellular location">
    <subcellularLocation>
        <location evidence="7">Cytoplasm</location>
    </subcellularLocation>
</comment>
<feature type="binding site" evidence="7">
    <location>
        <position position="185"/>
    </location>
    <ligand>
        <name>sn-glycerol 3-phosphate</name>
        <dbReference type="ChEBI" id="CHEBI:57597"/>
    </ligand>
</feature>
<dbReference type="PANTHER" id="PTHR11728:SF1">
    <property type="entry name" value="GLYCEROL-3-PHOSPHATE DEHYDROGENASE [NAD(+)] 2, CHLOROPLASTIC"/>
    <property type="match status" value="1"/>
</dbReference>
<name>A0AAN0RLG5_9RHOB</name>
<dbReference type="KEGG" id="ptp:RCA23_c29460"/>
<feature type="domain" description="Glycerol-3-phosphate dehydrogenase NAD-dependent C-terminal" evidence="14">
    <location>
        <begin position="174"/>
        <end position="309"/>
    </location>
</feature>
<evidence type="ECO:0000256" key="1">
    <source>
        <dbReference type="ARBA" id="ARBA00011009"/>
    </source>
</evidence>
<feature type="active site" description="Proton acceptor" evidence="7 8">
    <location>
        <position position="185"/>
    </location>
</feature>
<evidence type="ECO:0000313" key="16">
    <source>
        <dbReference type="Proteomes" id="UP000028680"/>
    </source>
</evidence>
<dbReference type="GO" id="GO:0006650">
    <property type="term" value="P:glycerophospholipid metabolic process"/>
    <property type="evidence" value="ECO:0007669"/>
    <property type="project" value="UniProtKB-UniRule"/>
</dbReference>
<evidence type="ECO:0000259" key="14">
    <source>
        <dbReference type="Pfam" id="PF07479"/>
    </source>
</evidence>
<dbReference type="GO" id="GO:0046168">
    <property type="term" value="P:glycerol-3-phosphate catabolic process"/>
    <property type="evidence" value="ECO:0007669"/>
    <property type="project" value="InterPro"/>
</dbReference>
<feature type="binding site" evidence="7">
    <location>
        <position position="248"/>
    </location>
    <ligand>
        <name>sn-glycerol 3-phosphate</name>
        <dbReference type="ChEBI" id="CHEBI:57597"/>
    </ligand>
</feature>
<evidence type="ECO:0000256" key="10">
    <source>
        <dbReference type="PIRSR" id="PIRSR000114-3"/>
    </source>
</evidence>
<comment type="function">
    <text evidence="7">Catalyzes the reduction of the glycolytic intermediate dihydroxyacetone phosphate (DHAP) to sn-glycerol 3-phosphate (G3P), the key precursor for phospholipid synthesis.</text>
</comment>
<keyword evidence="5 7" id="KW-0594">Phospholipid biosynthesis</keyword>
<evidence type="ECO:0000256" key="11">
    <source>
        <dbReference type="RuleBase" id="RU000437"/>
    </source>
</evidence>
<feature type="binding site" evidence="7">
    <location>
        <position position="132"/>
    </location>
    <ligand>
        <name>sn-glycerol 3-phosphate</name>
        <dbReference type="ChEBI" id="CHEBI:57597"/>
    </ligand>
</feature>
<dbReference type="InterPro" id="IPR006168">
    <property type="entry name" value="G3P_DH_NAD-dep"/>
</dbReference>
<organism evidence="15 16">
    <name type="scientific">Planktomarina temperata RCA23</name>
    <dbReference type="NCBI Taxonomy" id="666509"/>
    <lineage>
        <taxon>Bacteria</taxon>
        <taxon>Pseudomonadati</taxon>
        <taxon>Pseudomonadota</taxon>
        <taxon>Alphaproteobacteria</taxon>
        <taxon>Rhodobacterales</taxon>
        <taxon>Paracoccaceae</taxon>
        <taxon>Planktomarina</taxon>
    </lineage>
</organism>
<dbReference type="GO" id="GO:0047952">
    <property type="term" value="F:glycerol-3-phosphate dehydrogenase [NAD(P)+] activity"/>
    <property type="evidence" value="ECO:0007669"/>
    <property type="project" value="UniProtKB-UniRule"/>
</dbReference>
<dbReference type="Proteomes" id="UP000028680">
    <property type="component" value="Chromosome"/>
</dbReference>
<keyword evidence="7 10" id="KW-0520">NAD</keyword>
<evidence type="ECO:0000256" key="9">
    <source>
        <dbReference type="PIRSR" id="PIRSR000114-2"/>
    </source>
</evidence>
<dbReference type="PIRSF" id="PIRSF000114">
    <property type="entry name" value="Glycerol-3-P_dh"/>
    <property type="match status" value="1"/>
</dbReference>
<feature type="binding site" evidence="10">
    <location>
        <position position="134"/>
    </location>
    <ligand>
        <name>NAD(+)</name>
        <dbReference type="ChEBI" id="CHEBI:57540"/>
    </ligand>
</feature>
<gene>
    <name evidence="7 15" type="primary">gpsA</name>
    <name evidence="15" type="ORF">RCA23_c29460</name>
</gene>
<evidence type="ECO:0000256" key="5">
    <source>
        <dbReference type="ARBA" id="ARBA00023209"/>
    </source>
</evidence>
<dbReference type="Pfam" id="PF01210">
    <property type="entry name" value="NAD_Gly3P_dh_N"/>
    <property type="match status" value="1"/>
</dbReference>
<keyword evidence="2 7" id="KW-0444">Lipid biosynthesis</keyword>
<protein>
    <recommendedName>
        <fullName evidence="7">Glycerol-3-phosphate dehydrogenase [NAD(P)+]</fullName>
        <ecNumber evidence="7">1.1.1.94</ecNumber>
    </recommendedName>
    <alternativeName>
        <fullName evidence="7">NAD(P)(+)-dependent glycerol-3-phosphate dehydrogenase</fullName>
    </alternativeName>
    <alternativeName>
        <fullName evidence="7">NAD(P)H-dependent dihydroxyacetone-phosphate reductase</fullName>
    </alternativeName>
</protein>
<dbReference type="InterPro" id="IPR011128">
    <property type="entry name" value="G3P_DH_NAD-dep_N"/>
</dbReference>
<comment type="pathway">
    <text evidence="7">Membrane lipid metabolism; glycerophospholipid metabolism.</text>
</comment>
<comment type="catalytic activity">
    <reaction evidence="7">
        <text>sn-glycerol 3-phosphate + NAD(+) = dihydroxyacetone phosphate + NADH + H(+)</text>
        <dbReference type="Rhea" id="RHEA:11092"/>
        <dbReference type="ChEBI" id="CHEBI:15378"/>
        <dbReference type="ChEBI" id="CHEBI:57540"/>
        <dbReference type="ChEBI" id="CHEBI:57597"/>
        <dbReference type="ChEBI" id="CHEBI:57642"/>
        <dbReference type="ChEBI" id="CHEBI:57945"/>
        <dbReference type="EC" id="1.1.1.94"/>
    </reaction>
</comment>
<feature type="binding site" evidence="9">
    <location>
        <position position="102"/>
    </location>
    <ligand>
        <name>substrate</name>
    </ligand>
</feature>
<proteinExistence type="inferred from homology"/>
<dbReference type="NCBIfam" id="NF000942">
    <property type="entry name" value="PRK00094.1-4"/>
    <property type="match status" value="1"/>
</dbReference>
<dbReference type="GO" id="GO:0008654">
    <property type="term" value="P:phospholipid biosynthetic process"/>
    <property type="evidence" value="ECO:0007669"/>
    <property type="project" value="UniProtKB-KW"/>
</dbReference>
<reference evidence="15 16" key="1">
    <citation type="journal article" date="2014" name="ISME J.">
        <title>Adaptation of an abundant Roseobacter RCA organism to pelagic systems revealed by genomic and transcriptomic analyses.</title>
        <authorList>
            <person name="Voget S."/>
            <person name="Wemheuer B."/>
            <person name="Brinkhoff T."/>
            <person name="Vollmers J."/>
            <person name="Dietrich S."/>
            <person name="Giebel H.A."/>
            <person name="Beardsley C."/>
            <person name="Sardemann C."/>
            <person name="Bakenhus I."/>
            <person name="Billerbeck S."/>
            <person name="Daniel R."/>
            <person name="Simon M."/>
        </authorList>
    </citation>
    <scope>NUCLEOTIDE SEQUENCE [LARGE SCALE GENOMIC DNA]</scope>
    <source>
        <strain evidence="15 16">RCA23</strain>
    </source>
</reference>
<dbReference type="InterPro" id="IPR036291">
    <property type="entry name" value="NAD(P)-bd_dom_sf"/>
</dbReference>
<comment type="similarity">
    <text evidence="1 7 11">Belongs to the NAD-dependent glycerol-3-phosphate dehydrogenase family.</text>
</comment>
<keyword evidence="16" id="KW-1185">Reference proteome</keyword>
<evidence type="ECO:0000256" key="6">
    <source>
        <dbReference type="ARBA" id="ARBA00023264"/>
    </source>
</evidence>
<feature type="binding site" evidence="7">
    <location>
        <position position="102"/>
    </location>
    <ligand>
        <name>sn-glycerol 3-phosphate</name>
        <dbReference type="ChEBI" id="CHEBI:57597"/>
    </ligand>
</feature>
<feature type="binding site" evidence="9">
    <location>
        <begin position="249"/>
        <end position="250"/>
    </location>
    <ligand>
        <name>substrate</name>
    </ligand>
</feature>
<dbReference type="PROSITE" id="PS00957">
    <property type="entry name" value="NAD_G3PDH"/>
    <property type="match status" value="1"/>
</dbReference>
<dbReference type="GO" id="GO:0005975">
    <property type="term" value="P:carbohydrate metabolic process"/>
    <property type="evidence" value="ECO:0007669"/>
    <property type="project" value="InterPro"/>
</dbReference>
<keyword evidence="7" id="KW-0963">Cytoplasm</keyword>
<dbReference type="InterPro" id="IPR006109">
    <property type="entry name" value="G3P_DH_NAD-dep_C"/>
</dbReference>
<feature type="binding site" evidence="10">
    <location>
        <position position="249"/>
    </location>
    <ligand>
        <name>NAD(+)</name>
        <dbReference type="ChEBI" id="CHEBI:57540"/>
    </ligand>
</feature>
<dbReference type="EC" id="1.1.1.94" evidence="7"/>
<dbReference type="Pfam" id="PF07479">
    <property type="entry name" value="NAD_Gly3P_dh_C"/>
    <property type="match status" value="1"/>
</dbReference>
<dbReference type="SUPFAM" id="SSF48179">
    <property type="entry name" value="6-phosphogluconate dehydrogenase C-terminal domain-like"/>
    <property type="match status" value="1"/>
</dbReference>
<sequence>MTVCILGAGAFGTALAVALSDRHDVRLWGRDGAALREMAQSRKSPRLPDVTLVENITVTCDAKMALQGADFILSAIPLQATHAALSELVPLFAGQPLIGCSKGVDLTTGLGGYSVLRSVYVAGPSGLLTGPSFAADIAGGLPTALTLAAAAQEDAGAWQAALSTETLRLYTSSDPIGAELGGALKNVIAIACGATIGAGLGQSARAALITRGQAEIMRYAVKLGAQPETLAGLSGFGDLCLTCTSQKSRNYQFGLALGRGQAFDKAVTVEGRATALALLPIMERLDIDMPITKAVAGLCSGAITVSQALAALMARPLRKEL</sequence>
<evidence type="ECO:0000256" key="2">
    <source>
        <dbReference type="ARBA" id="ARBA00022516"/>
    </source>
</evidence>
<dbReference type="GO" id="GO:0046167">
    <property type="term" value="P:glycerol-3-phosphate biosynthetic process"/>
    <property type="evidence" value="ECO:0007669"/>
    <property type="project" value="UniProtKB-UniRule"/>
</dbReference>
<feature type="binding site" evidence="7">
    <location>
        <position position="134"/>
    </location>
    <ligand>
        <name>NADPH</name>
        <dbReference type="ChEBI" id="CHEBI:57783"/>
    </ligand>
</feature>
<feature type="binding site" evidence="7">
    <location>
        <position position="249"/>
    </location>
    <ligand>
        <name>sn-glycerol 3-phosphate</name>
        <dbReference type="ChEBI" id="CHEBI:57597"/>
    </ligand>
</feature>
<evidence type="ECO:0000256" key="8">
    <source>
        <dbReference type="PIRSR" id="PIRSR000114-1"/>
    </source>
</evidence>
<dbReference type="EMBL" id="CP003984">
    <property type="protein sequence ID" value="AII88446.1"/>
    <property type="molecule type" value="Genomic_DNA"/>
</dbReference>
<dbReference type="PRINTS" id="PR00077">
    <property type="entry name" value="GPDHDRGNASE"/>
</dbReference>
<keyword evidence="3 7" id="KW-0560">Oxidoreductase</keyword>
<dbReference type="InterPro" id="IPR008927">
    <property type="entry name" value="6-PGluconate_DH-like_C_sf"/>
</dbReference>
<evidence type="ECO:0000256" key="3">
    <source>
        <dbReference type="ARBA" id="ARBA00023002"/>
    </source>
</evidence>
<evidence type="ECO:0000256" key="4">
    <source>
        <dbReference type="ARBA" id="ARBA00023098"/>
    </source>
</evidence>
<feature type="binding site" evidence="7">
    <location>
        <position position="267"/>
    </location>
    <ligand>
        <name>NADPH</name>
        <dbReference type="ChEBI" id="CHEBI:57783"/>
    </ligand>
</feature>
<dbReference type="PANTHER" id="PTHR11728">
    <property type="entry name" value="GLYCEROL-3-PHOSPHATE DEHYDROGENASE"/>
    <property type="match status" value="1"/>
</dbReference>
<dbReference type="Gene3D" id="1.10.1040.10">
    <property type="entry name" value="N-(1-d-carboxylethyl)-l-norvaline Dehydrogenase, domain 2"/>
    <property type="match status" value="1"/>
</dbReference>
<feature type="binding site" evidence="7">
    <location>
        <position position="270"/>
    </location>
    <ligand>
        <name>NADPH</name>
        <dbReference type="ChEBI" id="CHEBI:57783"/>
    </ligand>
</feature>
<dbReference type="HAMAP" id="MF_00394">
    <property type="entry name" value="NAD_Glyc3P_dehydrog"/>
    <property type="match status" value="1"/>
</dbReference>
<evidence type="ECO:0000313" key="15">
    <source>
        <dbReference type="EMBL" id="AII88446.1"/>
    </source>
</evidence>
<evidence type="ECO:0000256" key="12">
    <source>
        <dbReference type="RuleBase" id="RU000439"/>
    </source>
</evidence>